<dbReference type="PATRIC" id="fig|1068978.7.peg.3483"/>
<keyword evidence="1" id="KW-0812">Transmembrane</keyword>
<keyword evidence="1" id="KW-1133">Transmembrane helix</keyword>
<dbReference type="Proteomes" id="UP000062973">
    <property type="component" value="Chromosome"/>
</dbReference>
<dbReference type="eggNOG" id="COG4803">
    <property type="taxonomic scope" value="Bacteria"/>
</dbReference>
<name>A0A076MR40_AMYME</name>
<dbReference type="EMBL" id="CP009110">
    <property type="protein sequence ID" value="AIJ23353.1"/>
    <property type="molecule type" value="Genomic_DNA"/>
</dbReference>
<evidence type="ECO:0000256" key="1">
    <source>
        <dbReference type="SAM" id="Phobius"/>
    </source>
</evidence>
<feature type="transmembrane region" description="Helical" evidence="1">
    <location>
        <begin position="66"/>
        <end position="91"/>
    </location>
</feature>
<dbReference type="STRING" id="1068978.AMETH_3261"/>
<dbReference type="KEGG" id="amq:AMETH_3261"/>
<gene>
    <name evidence="2" type="ORF">AMETH_3261</name>
</gene>
<keyword evidence="3" id="KW-1185">Reference proteome</keyword>
<dbReference type="InterPro" id="IPR009200">
    <property type="entry name" value="DUF1269_membrane"/>
</dbReference>
<dbReference type="HOGENOM" id="CLU_097445_0_0_11"/>
<accession>A0A076MR40</accession>
<evidence type="ECO:0000313" key="2">
    <source>
        <dbReference type="EMBL" id="AIJ23353.1"/>
    </source>
</evidence>
<evidence type="ECO:0000313" key="3">
    <source>
        <dbReference type="Proteomes" id="UP000062973"/>
    </source>
</evidence>
<proteinExistence type="predicted"/>
<dbReference type="OrthoDB" id="5244321at2"/>
<protein>
    <submittedName>
        <fullName evidence="2">Membrane protein</fullName>
    </submittedName>
</protein>
<reference evidence="2 3" key="1">
    <citation type="submission" date="2014-07" db="EMBL/GenBank/DDBJ databases">
        <title>Whole Genome Sequence of the Amycolatopsis methanolica 239.</title>
        <authorList>
            <person name="Tang B."/>
        </authorList>
    </citation>
    <scope>NUCLEOTIDE SEQUENCE [LARGE SCALE GENOMIC DNA]</scope>
    <source>
        <strain evidence="2 3">239</strain>
    </source>
</reference>
<organism evidence="2 3">
    <name type="scientific">Amycolatopsis methanolica 239</name>
    <dbReference type="NCBI Taxonomy" id="1068978"/>
    <lineage>
        <taxon>Bacteria</taxon>
        <taxon>Bacillati</taxon>
        <taxon>Actinomycetota</taxon>
        <taxon>Actinomycetes</taxon>
        <taxon>Pseudonocardiales</taxon>
        <taxon>Pseudonocardiaceae</taxon>
        <taxon>Amycolatopsis</taxon>
        <taxon>Amycolatopsis methanolica group</taxon>
    </lineage>
</organism>
<dbReference type="Pfam" id="PF06897">
    <property type="entry name" value="DUF1269"/>
    <property type="match status" value="1"/>
</dbReference>
<dbReference type="RefSeq" id="WP_017982182.1">
    <property type="nucleotide sequence ID" value="NZ_AQUL01000001.1"/>
</dbReference>
<keyword evidence="1" id="KW-0472">Membrane</keyword>
<sequence>MGTLSVWKFESPQGAENALGLLTRLQKEQLIRIQDAAYVSWPEGRKKPKTKELGKLTGAGALGGSFWGFLFGLIFFIPLLGMAVGAAMGALAGSMRHGGIDEDFIREVQRQVTPGTSALFVVTSEVVADRVLEPFKETGATLITTNLSAEQETRLREAFAESEETQRA</sequence>
<dbReference type="AlphaFoldDB" id="A0A076MR40"/>